<dbReference type="EMBL" id="GL379910">
    <property type="protein sequence ID" value="EGT34156.1"/>
    <property type="molecule type" value="Genomic_DNA"/>
</dbReference>
<evidence type="ECO:0000256" key="1">
    <source>
        <dbReference type="SAM" id="Phobius"/>
    </source>
</evidence>
<dbReference type="Proteomes" id="UP000008068">
    <property type="component" value="Unassembled WGS sequence"/>
</dbReference>
<dbReference type="InParanoid" id="G0NML4"/>
<reference evidence="3" key="1">
    <citation type="submission" date="2011-07" db="EMBL/GenBank/DDBJ databases">
        <authorList>
            <consortium name="Caenorhabditis brenneri Sequencing and Analysis Consortium"/>
            <person name="Wilson R.K."/>
        </authorList>
    </citation>
    <scope>NUCLEOTIDE SEQUENCE [LARGE SCALE GENOMIC DNA]</scope>
    <source>
        <strain evidence="3">PB2801</strain>
    </source>
</reference>
<dbReference type="AlphaFoldDB" id="G0NML4"/>
<proteinExistence type="predicted"/>
<keyword evidence="3" id="KW-1185">Reference proteome</keyword>
<keyword evidence="1" id="KW-1133">Transmembrane helix</keyword>
<keyword evidence="1" id="KW-0472">Membrane</keyword>
<name>G0NML4_CAEBE</name>
<accession>G0NML4</accession>
<keyword evidence="1" id="KW-0812">Transmembrane</keyword>
<evidence type="ECO:0000313" key="2">
    <source>
        <dbReference type="EMBL" id="EGT34156.1"/>
    </source>
</evidence>
<organism evidence="3">
    <name type="scientific">Caenorhabditis brenneri</name>
    <name type="common">Nematode worm</name>
    <dbReference type="NCBI Taxonomy" id="135651"/>
    <lineage>
        <taxon>Eukaryota</taxon>
        <taxon>Metazoa</taxon>
        <taxon>Ecdysozoa</taxon>
        <taxon>Nematoda</taxon>
        <taxon>Chromadorea</taxon>
        <taxon>Rhabditida</taxon>
        <taxon>Rhabditina</taxon>
        <taxon>Rhabditomorpha</taxon>
        <taxon>Rhabditoidea</taxon>
        <taxon>Rhabditidae</taxon>
        <taxon>Peloderinae</taxon>
        <taxon>Caenorhabditis</taxon>
    </lineage>
</organism>
<dbReference type="HOGENOM" id="CLU_2640276_0_0_1"/>
<protein>
    <submittedName>
        <fullName evidence="2">Uncharacterized protein</fullName>
    </submittedName>
</protein>
<feature type="transmembrane region" description="Helical" evidence="1">
    <location>
        <begin position="50"/>
        <end position="71"/>
    </location>
</feature>
<gene>
    <name evidence="2" type="ORF">CAEBREN_05647</name>
</gene>
<evidence type="ECO:0000313" key="3">
    <source>
        <dbReference type="Proteomes" id="UP000008068"/>
    </source>
</evidence>
<sequence length="77" mass="8375">MLSANYEMNTIGNQSDCAVLGNCAVQVPNPCDISSSPIAGIPRHLNHCPIVLSLIIFYFIQLLLFISLSLCEIHISS</sequence>